<evidence type="ECO:0000313" key="2">
    <source>
        <dbReference type="Proteomes" id="UP001148018"/>
    </source>
</evidence>
<gene>
    <name evidence="1" type="ORF">NHX12_018562</name>
</gene>
<organism evidence="1 2">
    <name type="scientific">Muraenolepis orangiensis</name>
    <name type="common">Patagonian moray cod</name>
    <dbReference type="NCBI Taxonomy" id="630683"/>
    <lineage>
        <taxon>Eukaryota</taxon>
        <taxon>Metazoa</taxon>
        <taxon>Chordata</taxon>
        <taxon>Craniata</taxon>
        <taxon>Vertebrata</taxon>
        <taxon>Euteleostomi</taxon>
        <taxon>Actinopterygii</taxon>
        <taxon>Neopterygii</taxon>
        <taxon>Teleostei</taxon>
        <taxon>Neoteleostei</taxon>
        <taxon>Acanthomorphata</taxon>
        <taxon>Zeiogadaria</taxon>
        <taxon>Gadariae</taxon>
        <taxon>Gadiformes</taxon>
        <taxon>Muraenolepidoidei</taxon>
        <taxon>Muraenolepididae</taxon>
        <taxon>Muraenolepis</taxon>
    </lineage>
</organism>
<comment type="caution">
    <text evidence="1">The sequence shown here is derived from an EMBL/GenBank/DDBJ whole genome shotgun (WGS) entry which is preliminary data.</text>
</comment>
<name>A0A9Q0EYE3_9TELE</name>
<sequence length="151" mass="16423">MDHGCRDPASPRSYRHRAAEVCKHMGSGGLLVGQSLHWCEDAALVSSPGAVRVTDPRPPGLGSVVVHTDASGRRLLCRSPRAQWLFEGPGPLGCPLTSKDLYETKNHQNTSGRSTREQPTVPEEHVVSHLVWKCCEASSVECDVQNASLSW</sequence>
<dbReference type="Proteomes" id="UP001148018">
    <property type="component" value="Unassembled WGS sequence"/>
</dbReference>
<dbReference type="AlphaFoldDB" id="A0A9Q0EYE3"/>
<keyword evidence="2" id="KW-1185">Reference proteome</keyword>
<dbReference type="EMBL" id="JANIIK010000034">
    <property type="protein sequence ID" value="KAJ3614993.1"/>
    <property type="molecule type" value="Genomic_DNA"/>
</dbReference>
<proteinExistence type="predicted"/>
<evidence type="ECO:0000313" key="1">
    <source>
        <dbReference type="EMBL" id="KAJ3614993.1"/>
    </source>
</evidence>
<reference evidence="1" key="1">
    <citation type="submission" date="2022-07" db="EMBL/GenBank/DDBJ databases">
        <title>Chromosome-level genome of Muraenolepis orangiensis.</title>
        <authorList>
            <person name="Kim J."/>
        </authorList>
    </citation>
    <scope>NUCLEOTIDE SEQUENCE</scope>
    <source>
        <strain evidence="1">KU_S4_2022</strain>
        <tissue evidence="1">Muscle</tissue>
    </source>
</reference>
<protein>
    <submittedName>
        <fullName evidence="1">Uncharacterized protein</fullName>
    </submittedName>
</protein>
<accession>A0A9Q0EYE3</accession>